<dbReference type="EMBL" id="PFBK01000008">
    <property type="protein sequence ID" value="PIR83646.1"/>
    <property type="molecule type" value="Genomic_DNA"/>
</dbReference>
<dbReference type="AlphaFoldDB" id="A0A2H0UD90"/>
<dbReference type="SUPFAM" id="SSF143430">
    <property type="entry name" value="TTP0101/SSO1404-like"/>
    <property type="match status" value="1"/>
</dbReference>
<name>A0A2H0UD90_9BACT</name>
<evidence type="ECO:0000256" key="1">
    <source>
        <dbReference type="SAM" id="Phobius"/>
    </source>
</evidence>
<feature type="domain" description="Transcriptional repressor PaaX-like central Cas2-like" evidence="2">
    <location>
        <begin position="107"/>
        <end position="181"/>
    </location>
</feature>
<reference evidence="4" key="1">
    <citation type="submission" date="2017-09" db="EMBL/GenBank/DDBJ databases">
        <title>Depth-based differentiation of microbial function through sediment-hosted aquifers and enrichment of novel symbionts in the deep terrestrial subsurface.</title>
        <authorList>
            <person name="Probst A.J."/>
            <person name="Ladd B."/>
            <person name="Jarett J.K."/>
            <person name="Geller-Mcgrath D.E."/>
            <person name="Sieber C.M.K."/>
            <person name="Emerson J.B."/>
            <person name="Anantharaman K."/>
            <person name="Thomas B.C."/>
            <person name="Malmstrom R."/>
            <person name="Stieglmeier M."/>
            <person name="Klingl A."/>
            <person name="Woyke T."/>
            <person name="Ryan C.M."/>
            <person name="Banfield J.F."/>
        </authorList>
    </citation>
    <scope>NUCLEOTIDE SEQUENCE [LARGE SCALE GENOMIC DNA]</scope>
</reference>
<keyword evidence="1" id="KW-0472">Membrane</keyword>
<organism evidence="3 4">
    <name type="scientific">Candidatus Kaiserbacteria bacterium CG10_big_fil_rev_8_21_14_0_10_51_14</name>
    <dbReference type="NCBI Taxonomy" id="1974610"/>
    <lineage>
        <taxon>Bacteria</taxon>
        <taxon>Candidatus Kaiseribacteriota</taxon>
    </lineage>
</organism>
<dbReference type="Pfam" id="PF20803">
    <property type="entry name" value="PaaX_M"/>
    <property type="match status" value="1"/>
</dbReference>
<protein>
    <recommendedName>
        <fullName evidence="2">Transcriptional repressor PaaX-like central Cas2-like domain-containing protein</fullName>
    </recommendedName>
</protein>
<sequence length="194" mass="22475">MATMEQASKKRTRRGHVERAILSSLAIAGVGFVAMTAPNALQLLKYVDPDWIVKRDPKQRIREAAHRLRKKKLVEFVHKDKRVYLRITEKGRVRLRSLSFGPLPKPKRWDYKWRLVIFDIPEKKHGLRARARGIVAGFGFVRLQDSVWAYPYDCEEAIALLKAELHIGKDLLYIIADAIEYDTPLRKEFGLPTD</sequence>
<feature type="transmembrane region" description="Helical" evidence="1">
    <location>
        <begin position="20"/>
        <end position="41"/>
    </location>
</feature>
<evidence type="ECO:0000313" key="4">
    <source>
        <dbReference type="Proteomes" id="UP000231192"/>
    </source>
</evidence>
<proteinExistence type="predicted"/>
<comment type="caution">
    <text evidence="3">The sequence shown here is derived from an EMBL/GenBank/DDBJ whole genome shotgun (WGS) entry which is preliminary data.</text>
</comment>
<accession>A0A2H0UD90</accession>
<keyword evidence="1" id="KW-1133">Transmembrane helix</keyword>
<evidence type="ECO:0000259" key="2">
    <source>
        <dbReference type="Pfam" id="PF20803"/>
    </source>
</evidence>
<dbReference type="InterPro" id="IPR048846">
    <property type="entry name" value="PaaX-like_central"/>
</dbReference>
<keyword evidence="1" id="KW-0812">Transmembrane</keyword>
<dbReference type="Proteomes" id="UP000231192">
    <property type="component" value="Unassembled WGS sequence"/>
</dbReference>
<gene>
    <name evidence="3" type="ORF">COU18_03110</name>
</gene>
<evidence type="ECO:0000313" key="3">
    <source>
        <dbReference type="EMBL" id="PIR83646.1"/>
    </source>
</evidence>
<dbReference type="Gene3D" id="3.30.70.2650">
    <property type="match status" value="1"/>
</dbReference>